<evidence type="ECO:0000313" key="2">
    <source>
        <dbReference type="EMBL" id="MBP1465501.1"/>
    </source>
</evidence>
<name>A0ABS4D7T2_9CHLR</name>
<keyword evidence="1" id="KW-1133">Transmembrane helix</keyword>
<dbReference type="InterPro" id="IPR037997">
    <property type="entry name" value="Dgk1-like"/>
</dbReference>
<dbReference type="GO" id="GO:0016779">
    <property type="term" value="F:nucleotidyltransferase activity"/>
    <property type="evidence" value="ECO:0007669"/>
    <property type="project" value="UniProtKB-KW"/>
</dbReference>
<keyword evidence="2" id="KW-0808">Transferase</keyword>
<feature type="transmembrane region" description="Helical" evidence="1">
    <location>
        <begin position="158"/>
        <end position="177"/>
    </location>
</feature>
<dbReference type="PANTHER" id="PTHR31303:SF1">
    <property type="entry name" value="CTP-DEPENDENT DIACYLGLYCEROL KINASE 1"/>
    <property type="match status" value="1"/>
</dbReference>
<dbReference type="Pfam" id="PF01148">
    <property type="entry name" value="CTP_transf_1"/>
    <property type="match status" value="1"/>
</dbReference>
<feature type="transmembrane region" description="Helical" evidence="1">
    <location>
        <begin position="189"/>
        <end position="207"/>
    </location>
</feature>
<keyword evidence="2" id="KW-0548">Nucleotidyltransferase</keyword>
<reference evidence="2 3" key="1">
    <citation type="submission" date="2021-03" db="EMBL/GenBank/DDBJ databases">
        <authorList>
            <person name="Grouzdev D.S."/>
        </authorList>
    </citation>
    <scope>NUCLEOTIDE SEQUENCE [LARGE SCALE GENOMIC DNA]</scope>
    <source>
        <strain evidence="2 3">M50-1</strain>
    </source>
</reference>
<evidence type="ECO:0000256" key="1">
    <source>
        <dbReference type="SAM" id="Phobius"/>
    </source>
</evidence>
<accession>A0ABS4D7T2</accession>
<feature type="transmembrane region" description="Helical" evidence="1">
    <location>
        <begin position="219"/>
        <end position="237"/>
    </location>
</feature>
<dbReference type="PANTHER" id="PTHR31303">
    <property type="entry name" value="CTP-DEPENDENT DIACYLGLYCEROL KINASE 1"/>
    <property type="match status" value="1"/>
</dbReference>
<sequence>MTTRDWIALGVSYVYAGGLLFLAEAVRRWRGYPQDFTRKIVHIGAGMWVFGVLALFDTWYIGIIPFATFIFINYILWRYKVLGAMDAEDSTPGTVYFALAITILFVAFWRTDSPDDRGYIAAAGTMAMTWGDSMASLLGRRFGRHKYTVLGSTRSFEGSAAMLVASTLAMFLTLLLVPGSTLSPLSVPLGAGMALTAAFAGALVATVAEAVSPAGTDNLSVPLLAGAMIFLALVLSGM</sequence>
<keyword evidence="1" id="KW-0472">Membrane</keyword>
<feature type="transmembrane region" description="Helical" evidence="1">
    <location>
        <begin position="6"/>
        <end position="26"/>
    </location>
</feature>
<gene>
    <name evidence="2" type="ORF">EYB53_007265</name>
</gene>
<protein>
    <submittedName>
        <fullName evidence="2">Phosphatidate cytidylyltransferase</fullName>
    </submittedName>
</protein>
<feature type="transmembrane region" description="Helical" evidence="1">
    <location>
        <begin position="118"/>
        <end position="138"/>
    </location>
</feature>
<feature type="transmembrane region" description="Helical" evidence="1">
    <location>
        <begin position="95"/>
        <end position="111"/>
    </location>
</feature>
<evidence type="ECO:0000313" key="3">
    <source>
        <dbReference type="Proteomes" id="UP001193081"/>
    </source>
</evidence>
<dbReference type="Proteomes" id="UP001193081">
    <property type="component" value="Unassembled WGS sequence"/>
</dbReference>
<proteinExistence type="predicted"/>
<organism evidence="2 3">
    <name type="scientific">Candidatus Chloroploca mongolica</name>
    <dbReference type="NCBI Taxonomy" id="2528176"/>
    <lineage>
        <taxon>Bacteria</taxon>
        <taxon>Bacillati</taxon>
        <taxon>Chloroflexota</taxon>
        <taxon>Chloroflexia</taxon>
        <taxon>Chloroflexales</taxon>
        <taxon>Chloroflexineae</taxon>
        <taxon>Oscillochloridaceae</taxon>
        <taxon>Candidatus Chloroploca</taxon>
    </lineage>
</organism>
<dbReference type="EMBL" id="SIJK02000009">
    <property type="protein sequence ID" value="MBP1465501.1"/>
    <property type="molecule type" value="Genomic_DNA"/>
</dbReference>
<feature type="transmembrane region" description="Helical" evidence="1">
    <location>
        <begin position="47"/>
        <end position="75"/>
    </location>
</feature>
<keyword evidence="1" id="KW-0812">Transmembrane</keyword>
<keyword evidence="3" id="KW-1185">Reference proteome</keyword>
<comment type="caution">
    <text evidence="2">The sequence shown here is derived from an EMBL/GenBank/DDBJ whole genome shotgun (WGS) entry which is preliminary data.</text>
</comment>
<dbReference type="RefSeq" id="WP_135477540.1">
    <property type="nucleotide sequence ID" value="NZ_SIJK02000009.1"/>
</dbReference>